<dbReference type="GO" id="GO:0036297">
    <property type="term" value="P:interstrand cross-link repair"/>
    <property type="evidence" value="ECO:0007669"/>
    <property type="project" value="TreeGrafter"/>
</dbReference>
<dbReference type="GO" id="GO:0043138">
    <property type="term" value="F:3'-5' DNA helicase activity"/>
    <property type="evidence" value="ECO:0007669"/>
    <property type="project" value="TreeGrafter"/>
</dbReference>
<gene>
    <name evidence="3" type="ORF">QCA50_002857</name>
</gene>
<dbReference type="InterPro" id="IPR011545">
    <property type="entry name" value="DEAD/DEAH_box_helicase_dom"/>
</dbReference>
<feature type="region of interest" description="Disordered" evidence="1">
    <location>
        <begin position="266"/>
        <end position="285"/>
    </location>
</feature>
<reference evidence="3 4" key="1">
    <citation type="submission" date="2022-09" db="EMBL/GenBank/DDBJ databases">
        <authorList>
            <person name="Palmer J.M."/>
        </authorList>
    </citation>
    <scope>NUCLEOTIDE SEQUENCE [LARGE SCALE GENOMIC DNA]</scope>
    <source>
        <strain evidence="3 4">DSM 7382</strain>
    </source>
</reference>
<proteinExistence type="predicted"/>
<dbReference type="PANTHER" id="PTHR47957">
    <property type="entry name" value="ATP-DEPENDENT HELICASE HRQ1"/>
    <property type="match status" value="1"/>
</dbReference>
<dbReference type="EMBL" id="JASBNA010000003">
    <property type="protein sequence ID" value="KAK7693290.1"/>
    <property type="molecule type" value="Genomic_DNA"/>
</dbReference>
<feature type="compositionally biased region" description="Low complexity" evidence="1">
    <location>
        <begin position="160"/>
        <end position="170"/>
    </location>
</feature>
<dbReference type="InterPro" id="IPR014939">
    <property type="entry name" value="CDT1_Gemini-bd-like"/>
</dbReference>
<organism evidence="3 4">
    <name type="scientific">Cerrena zonata</name>
    <dbReference type="NCBI Taxonomy" id="2478898"/>
    <lineage>
        <taxon>Eukaryota</taxon>
        <taxon>Fungi</taxon>
        <taxon>Dikarya</taxon>
        <taxon>Basidiomycota</taxon>
        <taxon>Agaricomycotina</taxon>
        <taxon>Agaricomycetes</taxon>
        <taxon>Polyporales</taxon>
        <taxon>Cerrenaceae</taxon>
        <taxon>Cerrena</taxon>
    </lineage>
</organism>
<accession>A0AAW0GQJ4</accession>
<dbReference type="Gene3D" id="3.40.50.300">
    <property type="entry name" value="P-loop containing nucleotide triphosphate hydrolases"/>
    <property type="match status" value="1"/>
</dbReference>
<protein>
    <recommendedName>
        <fullName evidence="2">Helicase ATP-binding domain-containing protein</fullName>
    </recommendedName>
</protein>
<dbReference type="PANTHER" id="PTHR47957:SF3">
    <property type="entry name" value="ATP-DEPENDENT HELICASE HRQ1"/>
    <property type="match status" value="1"/>
</dbReference>
<feature type="region of interest" description="Disordered" evidence="1">
    <location>
        <begin position="156"/>
        <end position="182"/>
    </location>
</feature>
<dbReference type="GO" id="GO:0005524">
    <property type="term" value="F:ATP binding"/>
    <property type="evidence" value="ECO:0007669"/>
    <property type="project" value="InterPro"/>
</dbReference>
<comment type="caution">
    <text evidence="3">The sequence shown here is derived from an EMBL/GenBank/DDBJ whole genome shotgun (WGS) entry which is preliminary data.</text>
</comment>
<dbReference type="PROSITE" id="PS51192">
    <property type="entry name" value="HELICASE_ATP_BIND_1"/>
    <property type="match status" value="1"/>
</dbReference>
<dbReference type="GO" id="GO:0003676">
    <property type="term" value="F:nucleic acid binding"/>
    <property type="evidence" value="ECO:0007669"/>
    <property type="project" value="InterPro"/>
</dbReference>
<sequence length="628" mass="69770">MQNSAKKQNPRKRGTSTAVDDEQAPGPSKRPRATKGQSAKSKGKAKVSTQPSEWPEYFDALFKVGICPLRSQKVLGHMFFFQIFKALNTVLAFCSSRKQLAITFPVVRASVEGLLRHPLELSKVAELKALLPDIISFAYIPTAQLRIHEDSVKQVTQDRSSSASKSADFSLPPSSIGSDTRPLGLTVDDEDEHVLVLDFHETTKGKKTSNPGFMYTLPPALTPAATKKLVEKRNERFVQAVNELLQATPEGENPADLLQAAARDHIPIDPNKPKTQEPSREVPDPQHRPAIEDVILDIQQQQWYSEQISYHRIFDAKLGQNAELAEPLPESIQTALREARKINSLYTHQVAAINALSEGQHVIVSTSTASGKSVIYQVPLLRFLKSDSHAKAIFIYPTKALAQDQKAALEQLLCACPGLEHIKVSTYDGDTPQEHRREIRETASVIFTNFDMIHASILPHEDVWRSFLKYIKLVAVDELHYYAGIFGSHVAQVIRRFRRVCAAIGNKRVQFVSCSATIAKPSRHMSDMFGVSNVVEVTEDGAPAGRKDFLIWQPPLKDPQDPDSGHKSALSEATALMRYLMARGVRVILFCKIRKACEQAMKQLRGELTADGRLDILGKVMAYRGGTS</sequence>
<evidence type="ECO:0000259" key="2">
    <source>
        <dbReference type="PROSITE" id="PS51192"/>
    </source>
</evidence>
<dbReference type="InterPro" id="IPR027417">
    <property type="entry name" value="P-loop_NTPase"/>
</dbReference>
<feature type="region of interest" description="Disordered" evidence="1">
    <location>
        <begin position="1"/>
        <end position="47"/>
    </location>
</feature>
<dbReference type="Pfam" id="PF00270">
    <property type="entry name" value="DEAD"/>
    <property type="match status" value="1"/>
</dbReference>
<feature type="domain" description="Helicase ATP-binding" evidence="2">
    <location>
        <begin position="353"/>
        <end position="536"/>
    </location>
</feature>
<dbReference type="Pfam" id="PF08839">
    <property type="entry name" value="CDT1"/>
    <property type="match status" value="1"/>
</dbReference>
<dbReference type="SUPFAM" id="SSF52540">
    <property type="entry name" value="P-loop containing nucleoside triphosphate hydrolases"/>
    <property type="match status" value="1"/>
</dbReference>
<dbReference type="Proteomes" id="UP001385951">
    <property type="component" value="Unassembled WGS sequence"/>
</dbReference>
<dbReference type="GO" id="GO:0006289">
    <property type="term" value="P:nucleotide-excision repair"/>
    <property type="evidence" value="ECO:0007669"/>
    <property type="project" value="TreeGrafter"/>
</dbReference>
<evidence type="ECO:0000313" key="4">
    <source>
        <dbReference type="Proteomes" id="UP001385951"/>
    </source>
</evidence>
<name>A0AAW0GQJ4_9APHY</name>
<dbReference type="CDD" id="cd17923">
    <property type="entry name" value="DEXHc_Hrq1-like"/>
    <property type="match status" value="1"/>
</dbReference>
<dbReference type="SMART" id="SM00487">
    <property type="entry name" value="DEXDc"/>
    <property type="match status" value="1"/>
</dbReference>
<evidence type="ECO:0000313" key="3">
    <source>
        <dbReference type="EMBL" id="KAK7693290.1"/>
    </source>
</evidence>
<dbReference type="AlphaFoldDB" id="A0AAW0GQJ4"/>
<evidence type="ECO:0000256" key="1">
    <source>
        <dbReference type="SAM" id="MobiDB-lite"/>
    </source>
</evidence>
<keyword evidence="4" id="KW-1185">Reference proteome</keyword>
<dbReference type="InterPro" id="IPR014001">
    <property type="entry name" value="Helicase_ATP-bd"/>
</dbReference>
<dbReference type="GO" id="GO:0005634">
    <property type="term" value="C:nucleus"/>
    <property type="evidence" value="ECO:0007669"/>
    <property type="project" value="TreeGrafter"/>
</dbReference>